<reference evidence="1 2" key="1">
    <citation type="submission" date="2011-02" db="EMBL/GenBank/DDBJ databases">
        <title>The Genome Sequence of Sphaeroforma arctica JP610.</title>
        <authorList>
            <consortium name="The Broad Institute Genome Sequencing Platform"/>
            <person name="Russ C."/>
            <person name="Cuomo C."/>
            <person name="Young S.K."/>
            <person name="Zeng Q."/>
            <person name="Gargeya S."/>
            <person name="Alvarado L."/>
            <person name="Berlin A."/>
            <person name="Chapman S.B."/>
            <person name="Chen Z."/>
            <person name="Freedman E."/>
            <person name="Gellesch M."/>
            <person name="Goldberg J."/>
            <person name="Griggs A."/>
            <person name="Gujja S."/>
            <person name="Heilman E."/>
            <person name="Heiman D."/>
            <person name="Howarth C."/>
            <person name="Mehta T."/>
            <person name="Neiman D."/>
            <person name="Pearson M."/>
            <person name="Roberts A."/>
            <person name="Saif S."/>
            <person name="Shea T."/>
            <person name="Shenoy N."/>
            <person name="Sisk P."/>
            <person name="Stolte C."/>
            <person name="Sykes S."/>
            <person name="White J."/>
            <person name="Yandava C."/>
            <person name="Burger G."/>
            <person name="Gray M.W."/>
            <person name="Holland P.W.H."/>
            <person name="King N."/>
            <person name="Lang F.B.F."/>
            <person name="Roger A.J."/>
            <person name="Ruiz-Trillo I."/>
            <person name="Haas B."/>
            <person name="Nusbaum C."/>
            <person name="Birren B."/>
        </authorList>
    </citation>
    <scope>NUCLEOTIDE SEQUENCE [LARGE SCALE GENOMIC DNA]</scope>
    <source>
        <strain evidence="1 2">JP610</strain>
    </source>
</reference>
<organism evidence="1 2">
    <name type="scientific">Sphaeroforma arctica JP610</name>
    <dbReference type="NCBI Taxonomy" id="667725"/>
    <lineage>
        <taxon>Eukaryota</taxon>
        <taxon>Ichthyosporea</taxon>
        <taxon>Ichthyophonida</taxon>
        <taxon>Sphaeroforma</taxon>
    </lineage>
</organism>
<evidence type="ECO:0000313" key="1">
    <source>
        <dbReference type="EMBL" id="KNC72821.1"/>
    </source>
</evidence>
<proteinExistence type="predicted"/>
<dbReference type="EMBL" id="KQ246462">
    <property type="protein sequence ID" value="KNC72821.1"/>
    <property type="molecule type" value="Genomic_DNA"/>
</dbReference>
<protein>
    <submittedName>
        <fullName evidence="1">Uncharacterized protein</fullName>
    </submittedName>
</protein>
<gene>
    <name evidence="1" type="ORF">SARC_14619</name>
</gene>
<dbReference type="Proteomes" id="UP000054560">
    <property type="component" value="Unassembled WGS sequence"/>
</dbReference>
<dbReference type="OrthoDB" id="18853at2759"/>
<dbReference type="RefSeq" id="XP_014146723.1">
    <property type="nucleotide sequence ID" value="XM_014291248.1"/>
</dbReference>
<evidence type="ECO:0000313" key="2">
    <source>
        <dbReference type="Proteomes" id="UP000054560"/>
    </source>
</evidence>
<keyword evidence="2" id="KW-1185">Reference proteome</keyword>
<dbReference type="GeneID" id="25915123"/>
<sequence>MVGIYNAAAVGLLHKTGMNDTTDSKTSALATMSRGGSVRGLTDNEWVATQKKVFTRRANLYLEQAHHAKVEKDEALEEAIADGI</sequence>
<dbReference type="AlphaFoldDB" id="A0A0L0F8E6"/>
<feature type="non-terminal residue" evidence="1">
    <location>
        <position position="84"/>
    </location>
</feature>
<accession>A0A0L0F8E6</accession>
<name>A0A0L0F8E6_9EUKA</name>